<dbReference type="InterPro" id="IPR050116">
    <property type="entry name" value="DNA_polymerase-Y"/>
</dbReference>
<dbReference type="Proteomes" id="UP000037393">
    <property type="component" value="Unassembled WGS sequence"/>
</dbReference>
<keyword evidence="3" id="KW-0741">SOS mutagenesis</keyword>
<dbReference type="NCBIfam" id="NF002955">
    <property type="entry name" value="PRK03609.1"/>
    <property type="match status" value="1"/>
</dbReference>
<name>A0A0L0GND4_9ENTR</name>
<dbReference type="Gene3D" id="1.10.150.20">
    <property type="entry name" value="5' to 3' exonuclease, C-terminal subdomain"/>
    <property type="match status" value="1"/>
</dbReference>
<dbReference type="Gene3D" id="3.40.1170.60">
    <property type="match status" value="1"/>
</dbReference>
<reference evidence="7 8" key="1">
    <citation type="journal article" date="2015" name="Appl. Environ. Microbiol.">
        <title>The Enterobacterium Trabulsiella odontotermitis Presents Novel Adaptations Related to Its Association with Fungus-Growing Termites.</title>
        <authorList>
            <person name="Sapountzis P."/>
            <person name="Gruntjes T."/>
            <person name="Otani S."/>
            <person name="Estevez J."/>
            <person name="da Costa R.R."/>
            <person name="Plunkett G.3rd."/>
            <person name="Perna N.T."/>
            <person name="Poulsen M."/>
        </authorList>
    </citation>
    <scope>NUCLEOTIDE SEQUENCE [LARGE SCALE GENOMIC DNA]</scope>
    <source>
        <strain evidence="7 8">12</strain>
    </source>
</reference>
<evidence type="ECO:0000256" key="3">
    <source>
        <dbReference type="ARBA" id="ARBA00023199"/>
    </source>
</evidence>
<dbReference type="Pfam" id="PF11799">
    <property type="entry name" value="IMS_C"/>
    <property type="match status" value="1"/>
</dbReference>
<keyword evidence="5" id="KW-0742">SOS response</keyword>
<dbReference type="InterPro" id="IPR043128">
    <property type="entry name" value="Rev_trsase/Diguanyl_cyclase"/>
</dbReference>
<dbReference type="GO" id="GO:0003684">
    <property type="term" value="F:damaged DNA binding"/>
    <property type="evidence" value="ECO:0007669"/>
    <property type="project" value="InterPro"/>
</dbReference>
<evidence type="ECO:0000259" key="6">
    <source>
        <dbReference type="PROSITE" id="PS50173"/>
    </source>
</evidence>
<dbReference type="PROSITE" id="PS50173">
    <property type="entry name" value="UMUC"/>
    <property type="match status" value="1"/>
</dbReference>
<evidence type="ECO:0000256" key="5">
    <source>
        <dbReference type="ARBA" id="ARBA00023236"/>
    </source>
</evidence>
<keyword evidence="8" id="KW-1185">Reference proteome</keyword>
<dbReference type="CDD" id="cd01700">
    <property type="entry name" value="PolY_Pol_V_umuC"/>
    <property type="match status" value="1"/>
</dbReference>
<comment type="similarity">
    <text evidence="1">Belongs to the DNA polymerase type-Y family.</text>
</comment>
<dbReference type="SUPFAM" id="SSF100879">
    <property type="entry name" value="Lesion bypass DNA polymerase (Y-family), little finger domain"/>
    <property type="match status" value="1"/>
</dbReference>
<keyword evidence="4" id="KW-0234">DNA repair</keyword>
<evidence type="ECO:0000313" key="7">
    <source>
        <dbReference type="EMBL" id="KNC90374.1"/>
    </source>
</evidence>
<evidence type="ECO:0000256" key="4">
    <source>
        <dbReference type="ARBA" id="ARBA00023204"/>
    </source>
</evidence>
<proteinExistence type="inferred from homology"/>
<comment type="caution">
    <text evidence="7">The sequence shown here is derived from an EMBL/GenBank/DDBJ whole genome shotgun (WGS) entry which is preliminary data.</text>
</comment>
<dbReference type="RefSeq" id="WP_049857729.1">
    <property type="nucleotide sequence ID" value="NZ_JNGI01000152.1"/>
</dbReference>
<keyword evidence="7" id="KW-0808">Transferase</keyword>
<dbReference type="InterPro" id="IPR043502">
    <property type="entry name" value="DNA/RNA_pol_sf"/>
</dbReference>
<keyword evidence="2" id="KW-0227">DNA damage</keyword>
<dbReference type="EMBL" id="JNGI01000152">
    <property type="protein sequence ID" value="KNC90374.1"/>
    <property type="molecule type" value="Genomic_DNA"/>
</dbReference>
<keyword evidence="7" id="KW-0548">Nucleotidyltransferase</keyword>
<dbReference type="InterPro" id="IPR025188">
    <property type="entry name" value="DUF4113"/>
</dbReference>
<dbReference type="InterPro" id="IPR036775">
    <property type="entry name" value="DNA_pol_Y-fam_lit_finger_sf"/>
</dbReference>
<dbReference type="Pfam" id="PF00817">
    <property type="entry name" value="IMS"/>
    <property type="match status" value="1"/>
</dbReference>
<evidence type="ECO:0000256" key="1">
    <source>
        <dbReference type="ARBA" id="ARBA00010945"/>
    </source>
</evidence>
<evidence type="ECO:0000256" key="2">
    <source>
        <dbReference type="ARBA" id="ARBA00022763"/>
    </source>
</evidence>
<dbReference type="GO" id="GO:0042276">
    <property type="term" value="P:error-prone translesion synthesis"/>
    <property type="evidence" value="ECO:0007669"/>
    <property type="project" value="TreeGrafter"/>
</dbReference>
<dbReference type="GO" id="GO:0003887">
    <property type="term" value="F:DNA-directed DNA polymerase activity"/>
    <property type="evidence" value="ECO:0007669"/>
    <property type="project" value="UniProtKB-EC"/>
</dbReference>
<dbReference type="Gene3D" id="3.30.70.270">
    <property type="match status" value="1"/>
</dbReference>
<evidence type="ECO:0000313" key="8">
    <source>
        <dbReference type="Proteomes" id="UP000037393"/>
    </source>
</evidence>
<dbReference type="Gene3D" id="3.30.1490.100">
    <property type="entry name" value="DNA polymerase, Y-family, little finger domain"/>
    <property type="match status" value="1"/>
</dbReference>
<gene>
    <name evidence="7" type="ORF">GM31_04525</name>
</gene>
<dbReference type="InterPro" id="IPR001126">
    <property type="entry name" value="UmuC"/>
</dbReference>
<dbReference type="InterPro" id="IPR017961">
    <property type="entry name" value="DNA_pol_Y-fam_little_finger"/>
</dbReference>
<accession>A0A0L0GND4</accession>
<dbReference type="Pfam" id="PF13438">
    <property type="entry name" value="DUF4113"/>
    <property type="match status" value="1"/>
</dbReference>
<feature type="domain" description="UmuC" evidence="6">
    <location>
        <begin position="2"/>
        <end position="188"/>
    </location>
</feature>
<dbReference type="GO" id="GO:0006281">
    <property type="term" value="P:DNA repair"/>
    <property type="evidence" value="ECO:0007669"/>
    <property type="project" value="UniProtKB-KW"/>
</dbReference>
<dbReference type="SUPFAM" id="SSF56672">
    <property type="entry name" value="DNA/RNA polymerases"/>
    <property type="match status" value="1"/>
</dbReference>
<protein>
    <submittedName>
        <fullName evidence="7">DNA polymerase V subunit UmuC</fullName>
        <ecNumber evidence="7">2.7.7.7</ecNumber>
    </submittedName>
</protein>
<dbReference type="AlphaFoldDB" id="A0A0L0GND4"/>
<dbReference type="GO" id="GO:0009432">
    <property type="term" value="P:SOS response"/>
    <property type="evidence" value="ECO:0007669"/>
    <property type="project" value="UniProtKB-KW"/>
</dbReference>
<dbReference type="PATRIC" id="fig|379893.4.peg.921"/>
<organism evidence="7 8">
    <name type="scientific">Trabulsiella odontotermitis</name>
    <dbReference type="NCBI Taxonomy" id="379893"/>
    <lineage>
        <taxon>Bacteria</taxon>
        <taxon>Pseudomonadati</taxon>
        <taxon>Pseudomonadota</taxon>
        <taxon>Gammaproteobacteria</taxon>
        <taxon>Enterobacterales</taxon>
        <taxon>Enterobacteriaceae</taxon>
        <taxon>Trabulsiella</taxon>
    </lineage>
</organism>
<dbReference type="PANTHER" id="PTHR11076">
    <property type="entry name" value="DNA REPAIR POLYMERASE UMUC / TRANSFERASE FAMILY MEMBER"/>
    <property type="match status" value="1"/>
</dbReference>
<dbReference type="PANTHER" id="PTHR11076:SF34">
    <property type="entry name" value="PROTEIN UMUC"/>
    <property type="match status" value="1"/>
</dbReference>
<dbReference type="OrthoDB" id="9808813at2"/>
<dbReference type="GO" id="GO:0005829">
    <property type="term" value="C:cytosol"/>
    <property type="evidence" value="ECO:0007669"/>
    <property type="project" value="TreeGrafter"/>
</dbReference>
<dbReference type="EC" id="2.7.7.7" evidence="7"/>
<sequence>MFALVDVNSFYASCERVFRPDLKGKPIAVVSNNDGCLISLSAEARVLGLKMGQPYFKLKNDLQRLGVSVFSSNYELYADMSHRVMTTLDAMAPSMEIYSIDEAFLDVSGIENCLRLETFGRQVRDTVYKHTGLSVGVGIAQTKTLAKLANYAAKRWSQQTGGVVDLSNIDRQRKLLAHIPAGEVWGVGRRISKKLDLMGINTALDLANCSTWVIRKHFNVVLERTVRELRGEPCLGLEEFAPTKQQIINSRSFSHRITQYEEMHQAVCAYAERAAEKLREEKQFCCMISLFMRTSPHAENEVYYANQASGRLNTPTNDTRDIIRVATENLNRIWRNGCRYMKAGVMLSDFYSQGVAQLNLFDVVQPQANSAALMGVIDSLNKSGRGTIWFAGQGIQQPWAMKREMLSPAWTTRYDSFPRVK</sequence>
<dbReference type="STRING" id="379893.GCA_001297775_04300"/>